<gene>
    <name evidence="1" type="ordered locus">Francci3_3982</name>
</gene>
<dbReference type="Proteomes" id="UP000001937">
    <property type="component" value="Chromosome"/>
</dbReference>
<proteinExistence type="predicted"/>
<dbReference type="HOGENOM" id="CLU_140396_0_0_11"/>
<dbReference type="Gene3D" id="3.40.50.450">
    <property type="match status" value="1"/>
</dbReference>
<dbReference type="eggNOG" id="COG0758">
    <property type="taxonomic scope" value="Bacteria"/>
</dbReference>
<dbReference type="PhylomeDB" id="Q2J5W0"/>
<protein>
    <submittedName>
        <fullName evidence="1">Uncharacterized protein</fullName>
    </submittedName>
</protein>
<dbReference type="EMBL" id="CP000249">
    <property type="protein sequence ID" value="ABD13332.1"/>
    <property type="molecule type" value="Genomic_DNA"/>
</dbReference>
<dbReference type="KEGG" id="fra:Francci3_3982"/>
<dbReference type="STRING" id="106370.Francci3_3982"/>
<name>Q2J5W0_FRACC</name>
<evidence type="ECO:0000313" key="1">
    <source>
        <dbReference type="EMBL" id="ABD13332.1"/>
    </source>
</evidence>
<sequence>MVVIGVTGHRGLSGGQAEYTAGEMRRVLAPLAAAGLTGISCLAEGADTIFADVVLELGGRLIVMIPAAGYRDFQPATHRRNYDRLLGRATEIRSQDRAKPDLPSLMSASRLLVDASDRVLAVWDGLPARGFGGTADVVSYARWRRKPLQIIWPDGAVRAGATSVAGSGERQR</sequence>
<reference evidence="1 2" key="1">
    <citation type="journal article" date="2007" name="Genome Res.">
        <title>Genome characteristics of facultatively symbiotic Frankia sp. strains reflect host range and host plant biogeography.</title>
        <authorList>
            <person name="Normand P."/>
            <person name="Lapierre P."/>
            <person name="Tisa L.S."/>
            <person name="Gogarten J.P."/>
            <person name="Alloisio N."/>
            <person name="Bagnarol E."/>
            <person name="Bassi C.A."/>
            <person name="Berry A.M."/>
            <person name="Bickhart D.M."/>
            <person name="Choisne N."/>
            <person name="Couloux A."/>
            <person name="Cournoyer B."/>
            <person name="Cruveiller S."/>
            <person name="Daubin V."/>
            <person name="Demange N."/>
            <person name="Francino M.P."/>
            <person name="Goltsman E."/>
            <person name="Huang Y."/>
            <person name="Kopp O.R."/>
            <person name="Labarre L."/>
            <person name="Lapidus A."/>
            <person name="Lavire C."/>
            <person name="Marechal J."/>
            <person name="Martinez M."/>
            <person name="Mastronunzio J.E."/>
            <person name="Mullin B.C."/>
            <person name="Niemann J."/>
            <person name="Pujic P."/>
            <person name="Rawnsley T."/>
            <person name="Rouy Z."/>
            <person name="Schenowitz C."/>
            <person name="Sellstedt A."/>
            <person name="Tavares F."/>
            <person name="Tomkins J.P."/>
            <person name="Vallenet D."/>
            <person name="Valverde C."/>
            <person name="Wall L.G."/>
            <person name="Wang Y."/>
            <person name="Medigue C."/>
            <person name="Benson D.R."/>
        </authorList>
    </citation>
    <scope>NUCLEOTIDE SEQUENCE [LARGE SCALE GENOMIC DNA]</scope>
    <source>
        <strain evidence="2">DSM 45818 / CECT 9043 / CcI3</strain>
    </source>
</reference>
<dbReference type="SUPFAM" id="SSF102405">
    <property type="entry name" value="MCP/YpsA-like"/>
    <property type="match status" value="1"/>
</dbReference>
<dbReference type="OrthoDB" id="3231229at2"/>
<accession>Q2J5W0</accession>
<organism evidence="1 2">
    <name type="scientific">Frankia casuarinae (strain DSM 45818 / CECT 9043 / HFP020203 / CcI3)</name>
    <dbReference type="NCBI Taxonomy" id="106370"/>
    <lineage>
        <taxon>Bacteria</taxon>
        <taxon>Bacillati</taxon>
        <taxon>Actinomycetota</taxon>
        <taxon>Actinomycetes</taxon>
        <taxon>Frankiales</taxon>
        <taxon>Frankiaceae</taxon>
        <taxon>Frankia</taxon>
    </lineage>
</organism>
<dbReference type="AlphaFoldDB" id="Q2J5W0"/>
<evidence type="ECO:0000313" key="2">
    <source>
        <dbReference type="Proteomes" id="UP000001937"/>
    </source>
</evidence>
<keyword evidence="2" id="KW-1185">Reference proteome</keyword>